<dbReference type="Proteomes" id="UP000566711">
    <property type="component" value="Unassembled WGS sequence"/>
</dbReference>
<keyword evidence="1" id="KW-0732">Signal</keyword>
<dbReference type="PANTHER" id="PTHR43737:SF1">
    <property type="entry name" value="DUF1501 DOMAIN-CONTAINING PROTEIN"/>
    <property type="match status" value="1"/>
</dbReference>
<dbReference type="AlphaFoldDB" id="A0A7W2I8A9"/>
<evidence type="ECO:0000256" key="1">
    <source>
        <dbReference type="SAM" id="SignalP"/>
    </source>
</evidence>
<sequence>MDRRTALHHLAALPLAAASTRLWAAPGGGTRLLFVFLRGGYDATSLLVPVASPFYYEARPNIAIARPGAELHTALPLDADWGLHPVLRDSIYPLFQAGQAAFIPFAGIDDLSRSHFETQDSIEMGQPLTGKRDYRSGFLNRLAGVLQGAHPIAFTDQLPLAMQGNLQVPNAALRNLARPAIDARQARIIASMYEGTPLARNVNEGFAVRDDVMRDMAGEMEAANRNAISAKGFELEARRIARLMKDKYTLGFVDVGGWDTHVGQGGATGYLASRLDELGRGLSGFAQEMGADWRQTVVVVVSEFGRTFRENGNRGTDHGHGTAYWVLGGAVRGGRVAGEQSTLTAKTLFQNRDYPVLNEYRAVLGGLFARLYGLNGTQLSQVFSGAAPRDLSLV</sequence>
<accession>A0A7W2I8A9</accession>
<comment type="caution">
    <text evidence="2">The sequence shown here is derived from an EMBL/GenBank/DDBJ whole genome shotgun (WGS) entry which is preliminary data.</text>
</comment>
<gene>
    <name evidence="2" type="ORF">H3H36_18530</name>
</gene>
<name>A0A7W2I8A9_9BURK</name>
<dbReference type="EMBL" id="JACEZS010000017">
    <property type="protein sequence ID" value="MBA5607356.1"/>
    <property type="molecule type" value="Genomic_DNA"/>
</dbReference>
<feature type="signal peptide" evidence="1">
    <location>
        <begin position="1"/>
        <end position="24"/>
    </location>
</feature>
<dbReference type="RefSeq" id="WP_182219577.1">
    <property type="nucleotide sequence ID" value="NZ_JACEZS010000017.1"/>
</dbReference>
<dbReference type="PANTHER" id="PTHR43737">
    <property type="entry name" value="BLL7424 PROTEIN"/>
    <property type="match status" value="1"/>
</dbReference>
<reference evidence="2 3" key="1">
    <citation type="submission" date="2020-07" db="EMBL/GenBank/DDBJ databases">
        <title>Novel species isolated from subtropical streams in China.</title>
        <authorList>
            <person name="Lu H."/>
        </authorList>
    </citation>
    <scope>NUCLEOTIDE SEQUENCE [LARGE SCALE GENOMIC DNA]</scope>
    <source>
        <strain evidence="2 3">FT3S</strain>
    </source>
</reference>
<evidence type="ECO:0000313" key="2">
    <source>
        <dbReference type="EMBL" id="MBA5607356.1"/>
    </source>
</evidence>
<dbReference type="Pfam" id="PF07394">
    <property type="entry name" value="DUF1501"/>
    <property type="match status" value="1"/>
</dbReference>
<protein>
    <submittedName>
        <fullName evidence="2">DUF1501 domain-containing protein</fullName>
    </submittedName>
</protein>
<proteinExistence type="predicted"/>
<feature type="chain" id="PRO_5030786194" evidence="1">
    <location>
        <begin position="25"/>
        <end position="394"/>
    </location>
</feature>
<organism evidence="2 3">
    <name type="scientific">Rugamonas fusca</name>
    <dbReference type="NCBI Taxonomy" id="2758568"/>
    <lineage>
        <taxon>Bacteria</taxon>
        <taxon>Pseudomonadati</taxon>
        <taxon>Pseudomonadota</taxon>
        <taxon>Betaproteobacteria</taxon>
        <taxon>Burkholderiales</taxon>
        <taxon>Oxalobacteraceae</taxon>
        <taxon>Telluria group</taxon>
        <taxon>Rugamonas</taxon>
    </lineage>
</organism>
<evidence type="ECO:0000313" key="3">
    <source>
        <dbReference type="Proteomes" id="UP000566711"/>
    </source>
</evidence>
<keyword evidence="3" id="KW-1185">Reference proteome</keyword>
<dbReference type="InterPro" id="IPR010869">
    <property type="entry name" value="DUF1501"/>
</dbReference>